<dbReference type="GO" id="GO:0022857">
    <property type="term" value="F:transmembrane transporter activity"/>
    <property type="evidence" value="ECO:0007669"/>
    <property type="project" value="InterPro"/>
</dbReference>
<evidence type="ECO:0000256" key="3">
    <source>
        <dbReference type="ARBA" id="ARBA00022692"/>
    </source>
</evidence>
<dbReference type="Gene3D" id="1.20.1720.10">
    <property type="entry name" value="Multidrug resistance protein D"/>
    <property type="match status" value="1"/>
</dbReference>
<feature type="transmembrane region" description="Helical" evidence="7">
    <location>
        <begin position="345"/>
        <end position="366"/>
    </location>
</feature>
<dbReference type="PRINTS" id="PR01036">
    <property type="entry name" value="TCRTETB"/>
</dbReference>
<dbReference type="InterPro" id="IPR011701">
    <property type="entry name" value="MFS"/>
</dbReference>
<evidence type="ECO:0000313" key="9">
    <source>
        <dbReference type="EMBL" id="KAF2734859.1"/>
    </source>
</evidence>
<dbReference type="Gene3D" id="1.20.1250.20">
    <property type="entry name" value="MFS general substrate transporter like domains"/>
    <property type="match status" value="1"/>
</dbReference>
<keyword evidence="10" id="KW-1185">Reference proteome</keyword>
<dbReference type="InterPro" id="IPR036259">
    <property type="entry name" value="MFS_trans_sf"/>
</dbReference>
<feature type="transmembrane region" description="Helical" evidence="7">
    <location>
        <begin position="437"/>
        <end position="460"/>
    </location>
</feature>
<feature type="transmembrane region" description="Helical" evidence="7">
    <location>
        <begin position="190"/>
        <end position="215"/>
    </location>
</feature>
<feature type="transmembrane region" description="Helical" evidence="7">
    <location>
        <begin position="314"/>
        <end position="333"/>
    </location>
</feature>
<gene>
    <name evidence="9" type="ORF">EJ04DRAFT_492648</name>
</gene>
<dbReference type="PANTHER" id="PTHR23502:SF51">
    <property type="entry name" value="QUINIDINE RESISTANCE PROTEIN 1-RELATED"/>
    <property type="match status" value="1"/>
</dbReference>
<reference evidence="9" key="1">
    <citation type="journal article" date="2020" name="Stud. Mycol.">
        <title>101 Dothideomycetes genomes: a test case for predicting lifestyles and emergence of pathogens.</title>
        <authorList>
            <person name="Haridas S."/>
            <person name="Albert R."/>
            <person name="Binder M."/>
            <person name="Bloem J."/>
            <person name="Labutti K."/>
            <person name="Salamov A."/>
            <person name="Andreopoulos B."/>
            <person name="Baker S."/>
            <person name="Barry K."/>
            <person name="Bills G."/>
            <person name="Bluhm B."/>
            <person name="Cannon C."/>
            <person name="Castanera R."/>
            <person name="Culley D."/>
            <person name="Daum C."/>
            <person name="Ezra D."/>
            <person name="Gonzalez J."/>
            <person name="Henrissat B."/>
            <person name="Kuo A."/>
            <person name="Liang C."/>
            <person name="Lipzen A."/>
            <person name="Lutzoni F."/>
            <person name="Magnuson J."/>
            <person name="Mondo S."/>
            <person name="Nolan M."/>
            <person name="Ohm R."/>
            <person name="Pangilinan J."/>
            <person name="Park H.-J."/>
            <person name="Ramirez L."/>
            <person name="Alfaro M."/>
            <person name="Sun H."/>
            <person name="Tritt A."/>
            <person name="Yoshinaga Y."/>
            <person name="Zwiers L.-H."/>
            <person name="Turgeon B."/>
            <person name="Goodwin S."/>
            <person name="Spatafora J."/>
            <person name="Crous P."/>
            <person name="Grigoriev I."/>
        </authorList>
    </citation>
    <scope>NUCLEOTIDE SEQUENCE</scope>
    <source>
        <strain evidence="9">CBS 125425</strain>
    </source>
</reference>
<feature type="region of interest" description="Disordered" evidence="6">
    <location>
        <begin position="1"/>
        <end position="49"/>
    </location>
</feature>
<dbReference type="SUPFAM" id="SSF103473">
    <property type="entry name" value="MFS general substrate transporter"/>
    <property type="match status" value="1"/>
</dbReference>
<dbReference type="Proteomes" id="UP000799444">
    <property type="component" value="Unassembled WGS sequence"/>
</dbReference>
<sequence length="542" mass="58285">MALEVSKNDIEALPPPDAEKATPNADAPPPPQTAQDGQEATEVAQPTSSQPEIPYSIFTLNEKRFMVFIATFAALFSPVASTIYYPALQPIADRLHVSSSLINLSITTYNILQGLAPAFVGAFSDAEGRRPAYLICFVIFLGANIGLALQTNYAALMVLRAVQSSGSSGTVTLANAVVADFAMSHERGAWMGWVSTGAMMGPAFGPVIGGLLSQYLGWRSIFWFLTIFAGIYLLPILLFFPESCRTVVGNGSLRPTPSTSHPLSLLTTSLLDRRIRTRIAANPHLLSPRTPRPPTRFPNPLTTLALLFEKESSIVLLGSGLLFAGIYAVLAALPSQLESIYHLNALHVGLSFLAFGVGGSLIAPLAGKAMDWNFRRHAVALGLDTQDQRRLRSLAQFPIERARLEVAVPMLLAGVACVLGFGWTLEARTSLAGPLVFLFFLGFCANGSFTVVSTFLIDLFPEKPATAGAAGNLTRCWLGAGASALVVPVIDAVGVGWMFTIVAAIWVLLVPFFGIVVWKGPGWRREKAEKLKRKEEGRESRG</sequence>
<keyword evidence="3 7" id="KW-0812">Transmembrane</keyword>
<keyword evidence="5 7" id="KW-0472">Membrane</keyword>
<proteinExistence type="predicted"/>
<dbReference type="GO" id="GO:0005886">
    <property type="term" value="C:plasma membrane"/>
    <property type="evidence" value="ECO:0007669"/>
    <property type="project" value="TreeGrafter"/>
</dbReference>
<dbReference type="PANTHER" id="PTHR23502">
    <property type="entry name" value="MAJOR FACILITATOR SUPERFAMILY"/>
    <property type="match status" value="1"/>
</dbReference>
<evidence type="ECO:0000256" key="5">
    <source>
        <dbReference type="ARBA" id="ARBA00023136"/>
    </source>
</evidence>
<dbReference type="AlphaFoldDB" id="A0A9P4QXZ9"/>
<evidence type="ECO:0000313" key="10">
    <source>
        <dbReference type="Proteomes" id="UP000799444"/>
    </source>
</evidence>
<evidence type="ECO:0000256" key="1">
    <source>
        <dbReference type="ARBA" id="ARBA00004141"/>
    </source>
</evidence>
<feature type="domain" description="Major facilitator superfamily (MFS) profile" evidence="8">
    <location>
        <begin position="66"/>
        <end position="521"/>
    </location>
</feature>
<dbReference type="PROSITE" id="PS50850">
    <property type="entry name" value="MFS"/>
    <property type="match status" value="1"/>
</dbReference>
<accession>A0A9P4QXZ9</accession>
<feature type="transmembrane region" description="Helical" evidence="7">
    <location>
        <begin position="132"/>
        <end position="151"/>
    </location>
</feature>
<feature type="compositionally biased region" description="Basic and acidic residues" evidence="6">
    <location>
        <begin position="1"/>
        <end position="10"/>
    </location>
</feature>
<feature type="transmembrane region" description="Helical" evidence="7">
    <location>
        <begin position="221"/>
        <end position="240"/>
    </location>
</feature>
<evidence type="ECO:0000256" key="2">
    <source>
        <dbReference type="ARBA" id="ARBA00022448"/>
    </source>
</evidence>
<protein>
    <submittedName>
        <fullName evidence="9">MFS general substrate transporter</fullName>
    </submittedName>
</protein>
<feature type="transmembrane region" description="Helical" evidence="7">
    <location>
        <begin position="406"/>
        <end position="425"/>
    </location>
</feature>
<feature type="transmembrane region" description="Helical" evidence="7">
    <location>
        <begin position="496"/>
        <end position="518"/>
    </location>
</feature>
<keyword evidence="4 7" id="KW-1133">Transmembrane helix</keyword>
<dbReference type="InterPro" id="IPR020846">
    <property type="entry name" value="MFS_dom"/>
</dbReference>
<evidence type="ECO:0000256" key="4">
    <source>
        <dbReference type="ARBA" id="ARBA00022989"/>
    </source>
</evidence>
<evidence type="ECO:0000256" key="7">
    <source>
        <dbReference type="SAM" id="Phobius"/>
    </source>
</evidence>
<keyword evidence="2" id="KW-0813">Transport</keyword>
<feature type="transmembrane region" description="Helical" evidence="7">
    <location>
        <begin position="65"/>
        <end position="88"/>
    </location>
</feature>
<dbReference type="Pfam" id="PF07690">
    <property type="entry name" value="MFS_1"/>
    <property type="match status" value="1"/>
</dbReference>
<comment type="caution">
    <text evidence="9">The sequence shown here is derived from an EMBL/GenBank/DDBJ whole genome shotgun (WGS) entry which is preliminary data.</text>
</comment>
<name>A0A9P4QXZ9_9PLEO</name>
<feature type="transmembrane region" description="Helical" evidence="7">
    <location>
        <begin position="100"/>
        <end position="120"/>
    </location>
</feature>
<organism evidence="9 10">
    <name type="scientific">Polyplosphaeria fusca</name>
    <dbReference type="NCBI Taxonomy" id="682080"/>
    <lineage>
        <taxon>Eukaryota</taxon>
        <taxon>Fungi</taxon>
        <taxon>Dikarya</taxon>
        <taxon>Ascomycota</taxon>
        <taxon>Pezizomycotina</taxon>
        <taxon>Dothideomycetes</taxon>
        <taxon>Pleosporomycetidae</taxon>
        <taxon>Pleosporales</taxon>
        <taxon>Tetraplosphaeriaceae</taxon>
        <taxon>Polyplosphaeria</taxon>
    </lineage>
</organism>
<comment type="subcellular location">
    <subcellularLocation>
        <location evidence="1">Membrane</location>
        <topology evidence="1">Multi-pass membrane protein</topology>
    </subcellularLocation>
</comment>
<dbReference type="EMBL" id="ML996142">
    <property type="protein sequence ID" value="KAF2734859.1"/>
    <property type="molecule type" value="Genomic_DNA"/>
</dbReference>
<dbReference type="FunFam" id="1.20.1720.10:FF:000009">
    <property type="entry name" value="MFS multidrug transporter"/>
    <property type="match status" value="1"/>
</dbReference>
<evidence type="ECO:0000256" key="6">
    <source>
        <dbReference type="SAM" id="MobiDB-lite"/>
    </source>
</evidence>
<dbReference type="OrthoDB" id="2441642at2759"/>
<evidence type="ECO:0000259" key="8">
    <source>
        <dbReference type="PROSITE" id="PS50850"/>
    </source>
</evidence>